<dbReference type="Gene3D" id="3.40.50.1240">
    <property type="entry name" value="Phosphoglycerate mutase-like"/>
    <property type="match status" value="1"/>
</dbReference>
<evidence type="ECO:0000256" key="1">
    <source>
        <dbReference type="ARBA" id="ARBA00022801"/>
    </source>
</evidence>
<dbReference type="SMART" id="SM00855">
    <property type="entry name" value="PGAM"/>
    <property type="match status" value="1"/>
</dbReference>
<dbReference type="Pfam" id="PF00300">
    <property type="entry name" value="His_Phos_1"/>
    <property type="match status" value="1"/>
</dbReference>
<dbReference type="InterPro" id="IPR029033">
    <property type="entry name" value="His_PPase_superfam"/>
</dbReference>
<evidence type="ECO:0000313" key="2">
    <source>
        <dbReference type="EMBL" id="MBE2999991.1"/>
    </source>
</evidence>
<accession>A0ABR9P829</accession>
<reference evidence="2 3" key="1">
    <citation type="submission" date="2020-09" db="EMBL/GenBank/DDBJ databases">
        <title>Diversity and distribution of actinomycetes associated with coral in the coast of Hainan.</title>
        <authorList>
            <person name="Li F."/>
        </authorList>
    </citation>
    <scope>NUCLEOTIDE SEQUENCE [LARGE SCALE GENOMIC DNA]</scope>
    <source>
        <strain evidence="2 3">HNM0947</strain>
    </source>
</reference>
<dbReference type="EMBL" id="JADBGI010000012">
    <property type="protein sequence ID" value="MBE2999991.1"/>
    <property type="molecule type" value="Genomic_DNA"/>
</dbReference>
<dbReference type="SUPFAM" id="SSF53254">
    <property type="entry name" value="Phosphoglycerate mutase-like"/>
    <property type="match status" value="1"/>
</dbReference>
<dbReference type="InterPro" id="IPR013078">
    <property type="entry name" value="His_Pase_superF_clade-1"/>
</dbReference>
<organism evidence="2 3">
    <name type="scientific">Nocardiopsis coralli</name>
    <dbReference type="NCBI Taxonomy" id="2772213"/>
    <lineage>
        <taxon>Bacteria</taxon>
        <taxon>Bacillati</taxon>
        <taxon>Actinomycetota</taxon>
        <taxon>Actinomycetes</taxon>
        <taxon>Streptosporangiales</taxon>
        <taxon>Nocardiopsidaceae</taxon>
        <taxon>Nocardiopsis</taxon>
    </lineage>
</organism>
<evidence type="ECO:0000313" key="3">
    <source>
        <dbReference type="Proteomes" id="UP000806528"/>
    </source>
</evidence>
<dbReference type="PANTHER" id="PTHR20935:SF0">
    <property type="entry name" value="SERINE_THREONINE-PROTEIN PHOSPHATASE PGAM5, MITOCHONDRIAL"/>
    <property type="match status" value="1"/>
</dbReference>
<name>A0ABR9P829_9ACTN</name>
<dbReference type="InterPro" id="IPR051021">
    <property type="entry name" value="Mito_Ser/Thr_phosphatase"/>
</dbReference>
<protein>
    <submittedName>
        <fullName evidence="2">Histidine phosphatase family protein</fullName>
    </submittedName>
</protein>
<dbReference type="CDD" id="cd07067">
    <property type="entry name" value="HP_PGM_like"/>
    <property type="match status" value="1"/>
</dbReference>
<dbReference type="Proteomes" id="UP000806528">
    <property type="component" value="Unassembled WGS sequence"/>
</dbReference>
<dbReference type="PANTHER" id="PTHR20935">
    <property type="entry name" value="PHOSPHOGLYCERATE MUTASE-RELATED"/>
    <property type="match status" value="1"/>
</dbReference>
<sequence length="211" mass="22551">MSATRYLYLARHAEPDADGSGLSAHGFRQADALGRRLATPGPDGTVVESLTCGPSARARATADAVAQHVPGAGVQACEEAGDLVPYVPERSELPPEYAEGVLDFVRKADGVHDPELTRACLERFAGPVRGDRGSGRDQREVVVTHAFTVGFLVAHALHAPPWRWVSLAPAHASLTVIRYPLGAPASVTVYNNVSHLPGELRWTGFPDHLRP</sequence>
<keyword evidence="3" id="KW-1185">Reference proteome</keyword>
<keyword evidence="1" id="KW-0378">Hydrolase</keyword>
<gene>
    <name evidence="2" type="ORF">IDM40_14920</name>
</gene>
<comment type="caution">
    <text evidence="2">The sequence shown here is derived from an EMBL/GenBank/DDBJ whole genome shotgun (WGS) entry which is preliminary data.</text>
</comment>
<proteinExistence type="predicted"/>
<dbReference type="RefSeq" id="WP_193122614.1">
    <property type="nucleotide sequence ID" value="NZ_JADBGI010000012.1"/>
</dbReference>